<dbReference type="HOGENOM" id="CLU_1335110_0_0_2"/>
<evidence type="ECO:0008006" key="3">
    <source>
        <dbReference type="Google" id="ProtNLM"/>
    </source>
</evidence>
<sequence>MGRKERKEREEKRESYASKRSFEKKRNTLITIGVLAIIAVIVGYSVWIFMNMSQTAPGGPSGAGALGSEHSHAALLVKIFGDTFDFALPAYQIKSSWIHFEGGDGTTIHKHATGVKLGYLFKTLKLTVDDKCFVFQDGRQFCTNEDYSLRFFINDQEVKDIRDYETMDKDRILIVYGAETPEEIQDLLKQVDTQPIIEK</sequence>
<dbReference type="AlphaFoldDB" id="F3KJ81"/>
<name>F3KJ81_9ARCH</name>
<keyword evidence="1" id="KW-1133">Transmembrane helix</keyword>
<evidence type="ECO:0000313" key="2">
    <source>
        <dbReference type="EMBL" id="EGG42358.1"/>
    </source>
</evidence>
<dbReference type="PATRIC" id="fig|886738.10.peg.607"/>
<accession>F3KJ81</accession>
<reference evidence="2" key="1">
    <citation type="journal article" date="2011" name="PLoS ONE">
        <title>Genome of a low-salinity ammonia-oxidizing archaeon determined by single-cell and metagenomic analysis.</title>
        <authorList>
            <person name="Blainey P.C."/>
            <person name="Mosier A.C."/>
            <person name="Potanina A."/>
            <person name="Francis C.A."/>
            <person name="Quake S.R."/>
        </authorList>
    </citation>
    <scope>NUCLEOTIDE SEQUENCE [LARGE SCALE GENOMIC DNA]</scope>
    <source>
        <strain evidence="2">SFB1</strain>
    </source>
</reference>
<proteinExistence type="predicted"/>
<feature type="transmembrane region" description="Helical" evidence="1">
    <location>
        <begin position="29"/>
        <end position="50"/>
    </location>
</feature>
<dbReference type="EMBL" id="AEGP01000029">
    <property type="protein sequence ID" value="EGG42358.1"/>
    <property type="molecule type" value="Genomic_DNA"/>
</dbReference>
<keyword evidence="1" id="KW-0812">Transmembrane</keyword>
<protein>
    <recommendedName>
        <fullName evidence="3">Protein-disulfide isomerase</fullName>
    </recommendedName>
</protein>
<evidence type="ECO:0000256" key="1">
    <source>
        <dbReference type="SAM" id="Phobius"/>
    </source>
</evidence>
<organism evidence="2">
    <name type="scientific">Candidatus Nitrosarchaeum limnium SFB1</name>
    <dbReference type="NCBI Taxonomy" id="886738"/>
    <lineage>
        <taxon>Archaea</taxon>
        <taxon>Nitrososphaerota</taxon>
        <taxon>Nitrososphaeria</taxon>
        <taxon>Nitrosopumilales</taxon>
        <taxon>Nitrosopumilaceae</taxon>
        <taxon>Nitrosarchaeum</taxon>
    </lineage>
</organism>
<dbReference type="Proteomes" id="UP000004348">
    <property type="component" value="Chromosome"/>
</dbReference>
<comment type="caution">
    <text evidence="2">The sequence shown here is derived from an EMBL/GenBank/DDBJ whole genome shotgun (WGS) entry which is preliminary data.</text>
</comment>
<keyword evidence="1" id="KW-0472">Membrane</keyword>
<gene>
    <name evidence="2" type="ORF">Nlim_0539</name>
</gene>